<evidence type="ECO:0000313" key="1">
    <source>
        <dbReference type="EMBL" id="KAK9048808.1"/>
    </source>
</evidence>
<dbReference type="AlphaFoldDB" id="A0AAP0GGT1"/>
<dbReference type="Proteomes" id="UP001408789">
    <property type="component" value="Unassembled WGS sequence"/>
</dbReference>
<comment type="caution">
    <text evidence="1">The sequence shown here is derived from an EMBL/GenBank/DDBJ whole genome shotgun (WGS) entry which is preliminary data.</text>
</comment>
<sequence length="136" mass="15116">MDADGDRVAPAIRKGAARAIRKGAARAVGKEASPAAGKGAAPAYRLEDEEYKKKVHARNVLENYIYDVQREMKRPNNRIQKNHLQKLENIIANASPFLNVDELGEVDVYEKLLNQIEAVCVSGNVQISSWRFLGNI</sequence>
<organism evidence="1 2">
    <name type="scientific">Deinandra increscens subsp. villosa</name>
    <dbReference type="NCBI Taxonomy" id="3103831"/>
    <lineage>
        <taxon>Eukaryota</taxon>
        <taxon>Viridiplantae</taxon>
        <taxon>Streptophyta</taxon>
        <taxon>Embryophyta</taxon>
        <taxon>Tracheophyta</taxon>
        <taxon>Spermatophyta</taxon>
        <taxon>Magnoliopsida</taxon>
        <taxon>eudicotyledons</taxon>
        <taxon>Gunneridae</taxon>
        <taxon>Pentapetalae</taxon>
        <taxon>asterids</taxon>
        <taxon>campanulids</taxon>
        <taxon>Asterales</taxon>
        <taxon>Asteraceae</taxon>
        <taxon>Asteroideae</taxon>
        <taxon>Heliantheae alliance</taxon>
        <taxon>Madieae</taxon>
        <taxon>Madiinae</taxon>
        <taxon>Deinandra</taxon>
    </lineage>
</organism>
<keyword evidence="2" id="KW-1185">Reference proteome</keyword>
<dbReference type="EMBL" id="JBCNJP010009981">
    <property type="protein sequence ID" value="KAK9048808.1"/>
    <property type="molecule type" value="Genomic_DNA"/>
</dbReference>
<evidence type="ECO:0000313" key="2">
    <source>
        <dbReference type="Proteomes" id="UP001408789"/>
    </source>
</evidence>
<dbReference type="SUPFAM" id="SSF100934">
    <property type="entry name" value="Heat shock protein 70kD (HSP70), C-terminal subdomain"/>
    <property type="match status" value="1"/>
</dbReference>
<reference evidence="1 2" key="1">
    <citation type="submission" date="2024-04" db="EMBL/GenBank/DDBJ databases">
        <title>The reference genome of an endangered Asteraceae, Deinandra increscens subsp. villosa, native to the Central Coast of California.</title>
        <authorList>
            <person name="Guilliams M."/>
            <person name="Hasenstab-Lehman K."/>
            <person name="Meyer R."/>
            <person name="Mcevoy S."/>
        </authorList>
    </citation>
    <scope>NUCLEOTIDE SEQUENCE [LARGE SCALE GENOMIC DNA]</scope>
    <source>
        <tissue evidence="1">Leaf</tissue>
    </source>
</reference>
<accession>A0AAP0GGT1</accession>
<name>A0AAP0GGT1_9ASTR</name>
<gene>
    <name evidence="1" type="ORF">SSX86_032225</name>
</gene>
<protein>
    <submittedName>
        <fullName evidence="1">Uncharacterized protein</fullName>
    </submittedName>
</protein>
<dbReference type="Gene3D" id="1.20.1270.10">
    <property type="match status" value="1"/>
</dbReference>
<proteinExistence type="predicted"/>
<dbReference type="InterPro" id="IPR029048">
    <property type="entry name" value="HSP70_C_sf"/>
</dbReference>